<name>S4MYM7_9ACTN</name>
<dbReference type="HOGENOM" id="CLU_3317394_0_0_11"/>
<gene>
    <name evidence="1" type="ORF">STAFG_1785</name>
</gene>
<evidence type="ECO:0000313" key="2">
    <source>
        <dbReference type="Proteomes" id="UP000015001"/>
    </source>
</evidence>
<organism evidence="1 2">
    <name type="scientific">Streptomyces afghaniensis 772</name>
    <dbReference type="NCBI Taxonomy" id="1283301"/>
    <lineage>
        <taxon>Bacteria</taxon>
        <taxon>Bacillati</taxon>
        <taxon>Actinomycetota</taxon>
        <taxon>Actinomycetes</taxon>
        <taxon>Kitasatosporales</taxon>
        <taxon>Streptomycetaceae</taxon>
        <taxon>Streptomyces</taxon>
    </lineage>
</organism>
<evidence type="ECO:0000313" key="1">
    <source>
        <dbReference type="EMBL" id="EPJ41150.1"/>
    </source>
</evidence>
<sequence length="39" mass="4381">MDSTAAFQQVNRHVVGCQCRCRHGHRAPRATGPRRSFAD</sequence>
<proteinExistence type="predicted"/>
<dbReference type="Proteomes" id="UP000015001">
    <property type="component" value="Unassembled WGS sequence"/>
</dbReference>
<protein>
    <submittedName>
        <fullName evidence="1">Uncharacterized protein</fullName>
    </submittedName>
</protein>
<keyword evidence="2" id="KW-1185">Reference proteome</keyword>
<accession>S4MYM7</accession>
<dbReference type="AlphaFoldDB" id="S4MYM7"/>
<dbReference type="PATRIC" id="fig|1283301.3.peg.1759"/>
<comment type="caution">
    <text evidence="1">The sequence shown here is derived from an EMBL/GenBank/DDBJ whole genome shotgun (WGS) entry which is preliminary data.</text>
</comment>
<reference evidence="1 2" key="1">
    <citation type="submission" date="2013-02" db="EMBL/GenBank/DDBJ databases">
        <title>Draft Genome Sequence of Streptomyces afghaniensis, Which Produces Compounds of the Julimycin B-Complex.</title>
        <authorList>
            <person name="Gruening B.A."/>
            <person name="Praeg A."/>
            <person name="Erxleben A."/>
            <person name="Guenther S."/>
            <person name="Fiedler H.-P."/>
            <person name="Goodfellow M."/>
            <person name="Mueller M."/>
        </authorList>
    </citation>
    <scope>NUCLEOTIDE SEQUENCE [LARGE SCALE GENOMIC DNA]</scope>
    <source>
        <strain evidence="1 2">772</strain>
    </source>
</reference>
<dbReference type="EMBL" id="AOPY01001334">
    <property type="protein sequence ID" value="EPJ41150.1"/>
    <property type="molecule type" value="Genomic_DNA"/>
</dbReference>